<evidence type="ECO:0000313" key="5">
    <source>
        <dbReference type="Proteomes" id="UP001597059"/>
    </source>
</evidence>
<evidence type="ECO:0000313" key="4">
    <source>
        <dbReference type="EMBL" id="MFD1381977.1"/>
    </source>
</evidence>
<comment type="caution">
    <text evidence="4">The sequence shown here is derived from an EMBL/GenBank/DDBJ whole genome shotgun (WGS) entry which is preliminary data.</text>
</comment>
<dbReference type="PANTHER" id="PTHR38108:SF1">
    <property type="entry name" value="UPF0319 PROTEIN YCCT"/>
    <property type="match status" value="1"/>
</dbReference>
<name>A0ABW4AVX4_9GAMM</name>
<proteinExistence type="inferred from homology"/>
<protein>
    <submittedName>
        <fullName evidence="4">DUF2057 family protein</fullName>
    </submittedName>
</protein>
<keyword evidence="5" id="KW-1185">Reference proteome</keyword>
<comment type="similarity">
    <text evidence="1">Belongs to the UPF0319 family.</text>
</comment>
<evidence type="ECO:0000256" key="2">
    <source>
        <dbReference type="ARBA" id="ARBA00022729"/>
    </source>
</evidence>
<sequence>MGVRSGVVLMGVLLGITSVSTTAATFEVPRNFEIMYVDLESTGNLGGDFKAELEPGKRQLVVRYNDRIGGGADADRFQSEPIILDITVAQDDNILLEAPHLFRKNDAAKFAESPEFTLIHKDSGEALNYDMHMLPTQPGAQMFRDYKDEIRAFTQTYQAPSVTAKAADKEQAKTEALDMLKLWYNRASAEDQKAFQEWMTDTQ</sequence>
<dbReference type="Pfam" id="PF09829">
    <property type="entry name" value="DUF2057"/>
    <property type="match status" value="1"/>
</dbReference>
<dbReference type="PANTHER" id="PTHR38108">
    <property type="entry name" value="UPF0319 PROTEIN YCCT"/>
    <property type="match status" value="1"/>
</dbReference>
<evidence type="ECO:0000256" key="3">
    <source>
        <dbReference type="SAM" id="SignalP"/>
    </source>
</evidence>
<dbReference type="EMBL" id="JBHTMN010000003">
    <property type="protein sequence ID" value="MFD1381977.1"/>
    <property type="molecule type" value="Genomic_DNA"/>
</dbReference>
<dbReference type="InterPro" id="IPR018635">
    <property type="entry name" value="UPF0319"/>
</dbReference>
<gene>
    <name evidence="4" type="ORF">ACFQ45_01275</name>
</gene>
<dbReference type="RefSeq" id="WP_377364512.1">
    <property type="nucleotide sequence ID" value="NZ_JBHTMN010000003.1"/>
</dbReference>
<dbReference type="Proteomes" id="UP001597059">
    <property type="component" value="Unassembled WGS sequence"/>
</dbReference>
<feature type="signal peptide" evidence="3">
    <location>
        <begin position="1"/>
        <end position="23"/>
    </location>
</feature>
<evidence type="ECO:0000256" key="1">
    <source>
        <dbReference type="ARBA" id="ARBA00008490"/>
    </source>
</evidence>
<feature type="chain" id="PRO_5045458146" evidence="3">
    <location>
        <begin position="24"/>
        <end position="203"/>
    </location>
</feature>
<reference evidence="5" key="1">
    <citation type="journal article" date="2019" name="Int. J. Syst. Evol. Microbiol.">
        <title>The Global Catalogue of Microorganisms (GCM) 10K type strain sequencing project: providing services to taxonomists for standard genome sequencing and annotation.</title>
        <authorList>
            <consortium name="The Broad Institute Genomics Platform"/>
            <consortium name="The Broad Institute Genome Sequencing Center for Infectious Disease"/>
            <person name="Wu L."/>
            <person name="Ma J."/>
        </authorList>
    </citation>
    <scope>NUCLEOTIDE SEQUENCE [LARGE SCALE GENOMIC DNA]</scope>
    <source>
        <strain evidence="5">JCM 30774</strain>
    </source>
</reference>
<accession>A0ABW4AVX4</accession>
<organism evidence="4 5">
    <name type="scientific">Rhodanobacter aciditrophus</name>
    <dbReference type="NCBI Taxonomy" id="1623218"/>
    <lineage>
        <taxon>Bacteria</taxon>
        <taxon>Pseudomonadati</taxon>
        <taxon>Pseudomonadota</taxon>
        <taxon>Gammaproteobacteria</taxon>
        <taxon>Lysobacterales</taxon>
        <taxon>Rhodanobacteraceae</taxon>
        <taxon>Rhodanobacter</taxon>
    </lineage>
</organism>
<keyword evidence="2 3" id="KW-0732">Signal</keyword>